<dbReference type="Proteomes" id="UP000006327">
    <property type="component" value="Unassembled WGS sequence"/>
</dbReference>
<dbReference type="Pfam" id="PF00274">
    <property type="entry name" value="Glycolytic"/>
    <property type="match status" value="1"/>
</dbReference>
<evidence type="ECO:0000313" key="7">
    <source>
        <dbReference type="EMBL" id="GAC22185.1"/>
    </source>
</evidence>
<proteinExistence type="inferred from homology"/>
<dbReference type="Gene3D" id="3.20.20.70">
    <property type="entry name" value="Aldolase class I"/>
    <property type="match status" value="1"/>
</dbReference>
<comment type="pathway">
    <text evidence="1">Carbohydrate degradation; glycolysis; D-glyceraldehyde 3-phosphate and glycerone phosphate from D-glucose: step 4/4.</text>
</comment>
<dbReference type="InterPro" id="IPR013785">
    <property type="entry name" value="Aldolase_TIM"/>
</dbReference>
<gene>
    <name evidence="7" type="primary">fda</name>
    <name evidence="7" type="ORF">GARC_5250</name>
</gene>
<evidence type="ECO:0000256" key="1">
    <source>
        <dbReference type="ARBA" id="ARBA00004714"/>
    </source>
</evidence>
<evidence type="ECO:0000256" key="4">
    <source>
        <dbReference type="ARBA" id="ARBA00023152"/>
    </source>
</evidence>
<accession>K6ZFJ4</accession>
<dbReference type="GO" id="GO:0006096">
    <property type="term" value="P:glycolytic process"/>
    <property type="evidence" value="ECO:0007669"/>
    <property type="project" value="UniProtKB-UniPathway"/>
</dbReference>
<dbReference type="UniPathway" id="UPA00109">
    <property type="reaction ID" value="UER00183"/>
</dbReference>
<dbReference type="STRING" id="493475.GARC_5250"/>
<keyword evidence="5" id="KW-0456">Lyase</keyword>
<dbReference type="PANTHER" id="PTHR11627">
    <property type="entry name" value="FRUCTOSE-BISPHOSPHATE ALDOLASE"/>
    <property type="match status" value="1"/>
</dbReference>
<dbReference type="RefSeq" id="WP_007625844.1">
    <property type="nucleotide sequence ID" value="NZ_BAEO01000069.1"/>
</dbReference>
<evidence type="ECO:0000256" key="6">
    <source>
        <dbReference type="ARBA" id="ARBA00029799"/>
    </source>
</evidence>
<evidence type="ECO:0000313" key="8">
    <source>
        <dbReference type="Proteomes" id="UP000006327"/>
    </source>
</evidence>
<dbReference type="NCBIfam" id="NF003784">
    <property type="entry name" value="PRK05377.1"/>
    <property type="match status" value="1"/>
</dbReference>
<comment type="caution">
    <text evidence="7">The sequence shown here is derived from an EMBL/GenBank/DDBJ whole genome shotgun (WGS) entry which is preliminary data.</text>
</comment>
<dbReference type="AlphaFoldDB" id="K6ZFJ4"/>
<dbReference type="eggNOG" id="COG3588">
    <property type="taxonomic scope" value="Bacteria"/>
</dbReference>
<protein>
    <recommendedName>
        <fullName evidence="3">fructose-bisphosphate aldolase</fullName>
        <ecNumber evidence="3">4.1.2.13</ecNumber>
    </recommendedName>
    <alternativeName>
        <fullName evidence="6">Fructose-bisphosphate aldolase class I</fullName>
    </alternativeName>
</protein>
<dbReference type="InterPro" id="IPR000741">
    <property type="entry name" value="FBA_I"/>
</dbReference>
<dbReference type="EC" id="4.1.2.13" evidence="3"/>
<keyword evidence="4" id="KW-0324">Glycolysis</keyword>
<comment type="similarity">
    <text evidence="2">Belongs to the class I fructose-bisphosphate aldolase family.</text>
</comment>
<dbReference type="SUPFAM" id="SSF51569">
    <property type="entry name" value="Aldolase"/>
    <property type="match status" value="1"/>
</dbReference>
<dbReference type="EMBL" id="BAEO01000069">
    <property type="protein sequence ID" value="GAC22185.1"/>
    <property type="molecule type" value="Genomic_DNA"/>
</dbReference>
<dbReference type="GO" id="GO:0004332">
    <property type="term" value="F:fructose-bisphosphate aldolase activity"/>
    <property type="evidence" value="ECO:0007669"/>
    <property type="project" value="UniProtKB-EC"/>
</dbReference>
<organism evidence="7 8">
    <name type="scientific">Paraglaciecola arctica BSs20135</name>
    <dbReference type="NCBI Taxonomy" id="493475"/>
    <lineage>
        <taxon>Bacteria</taxon>
        <taxon>Pseudomonadati</taxon>
        <taxon>Pseudomonadota</taxon>
        <taxon>Gammaproteobacteria</taxon>
        <taxon>Alteromonadales</taxon>
        <taxon>Alteromonadaceae</taxon>
        <taxon>Paraglaciecola</taxon>
    </lineage>
</organism>
<keyword evidence="8" id="KW-1185">Reference proteome</keyword>
<name>K6ZFJ4_9ALTE</name>
<evidence type="ECO:0000256" key="3">
    <source>
        <dbReference type="ARBA" id="ARBA00013068"/>
    </source>
</evidence>
<reference evidence="7 8" key="1">
    <citation type="journal article" date="2017" name="Antonie Van Leeuwenhoek">
        <title>Rhizobium rhizosphaerae sp. nov., a novel species isolated from rice rhizosphere.</title>
        <authorList>
            <person name="Zhao J.J."/>
            <person name="Zhang J."/>
            <person name="Zhang R.J."/>
            <person name="Zhang C.W."/>
            <person name="Yin H.Q."/>
            <person name="Zhang X.X."/>
        </authorList>
    </citation>
    <scope>NUCLEOTIDE SEQUENCE [LARGE SCALE GENOMIC DNA]</scope>
    <source>
        <strain evidence="7 8">BSs20135</strain>
    </source>
</reference>
<evidence type="ECO:0000256" key="2">
    <source>
        <dbReference type="ARBA" id="ARBA00010387"/>
    </source>
</evidence>
<dbReference type="OrthoDB" id="9793595at2"/>
<evidence type="ECO:0000256" key="5">
    <source>
        <dbReference type="ARBA" id="ARBA00023239"/>
    </source>
</evidence>
<sequence>MASQVRLDMLKKIQTEKGFIAALDQSGGSTPEALRRYGIPENRYSGDEEMFTKVHKMRTRIMTSEAFSGDRILAAILFENTLDREIEGLASADYLWQKKHIVPFLKVDIGLEEQHNGVQLMKPIRGLNDLLDKAVDKKVFGTKMRSVIKLANNSGIHIIVAQQFAVAAQILAKGLVPIIEAEIDIYSPEKGAAELLLRGELLKQLDAVPVDQQVMLKLSLPKIAGFYDKIIAHPRVLKVVALSGGYSREKANRLLSENKGMIASFSRALSEELFELMSDDEFESTINESIDSIYQASNA</sequence>